<dbReference type="Gene3D" id="3.90.650.10">
    <property type="entry name" value="PurM-like C-terminal domain"/>
    <property type="match status" value="2"/>
</dbReference>
<dbReference type="GO" id="GO:0005524">
    <property type="term" value="F:ATP binding"/>
    <property type="evidence" value="ECO:0007669"/>
    <property type="project" value="UniProtKB-KW"/>
</dbReference>
<evidence type="ECO:0000313" key="11">
    <source>
        <dbReference type="EMBL" id="SVA46226.1"/>
    </source>
</evidence>
<dbReference type="NCBIfam" id="NF002290">
    <property type="entry name" value="PRK01213.1"/>
    <property type="match status" value="1"/>
</dbReference>
<evidence type="ECO:0000256" key="4">
    <source>
        <dbReference type="ARBA" id="ARBA00022741"/>
    </source>
</evidence>
<keyword evidence="3" id="KW-0479">Metal-binding</keyword>
<dbReference type="Pfam" id="PF02769">
    <property type="entry name" value="AIRS_C"/>
    <property type="match status" value="2"/>
</dbReference>
<evidence type="ECO:0008006" key="12">
    <source>
        <dbReference type="Google" id="ProtNLM"/>
    </source>
</evidence>
<dbReference type="AlphaFoldDB" id="A0A381W0Z6"/>
<protein>
    <recommendedName>
        <fullName evidence="12">PurM-like C-terminal domain-containing protein</fullName>
    </recommendedName>
</protein>
<dbReference type="EMBL" id="UINC01010391">
    <property type="protein sequence ID" value="SVA46226.1"/>
    <property type="molecule type" value="Genomic_DNA"/>
</dbReference>
<gene>
    <name evidence="11" type="ORF">METZ01_LOCUS99080</name>
</gene>
<dbReference type="GO" id="GO:0006189">
    <property type="term" value="P:'de novo' IMP biosynthetic process"/>
    <property type="evidence" value="ECO:0007669"/>
    <property type="project" value="InterPro"/>
</dbReference>
<feature type="domain" description="PurM-like C-terminal" evidence="9">
    <location>
        <begin position="201"/>
        <end position="352"/>
    </location>
</feature>
<dbReference type="InterPro" id="IPR016188">
    <property type="entry name" value="PurM-like_N"/>
</dbReference>
<sequence>MAEPEITPEVIEEHGITSEEYDRILEILGREPNLTELGIFSVMWSEHCSYKNTRALLKTFPTQSPKVIVAAGEENAGVIDMGDGLGVAFKIESHNHPSAVEPFQGAATGVGGIIRDIFTMGARPIACMNSLRFGSLESPTVRRLFRGVVAGIAHYGNCIGLPTVAGEVYFDPSYEGNPLVNAFSLGVLRHSQVARGAAKGVGNPVFYVGPATGRDGLAGAAFASQDLTEESAEQQRGAVQVGDPFMEKLCMEACLELLATGAVAGIQDMGAAGLTCSTCETAARGGTGIEIDLAKVPQRAPDMTPYEILLSESQERMLIIVHKGCEEEVKRIFDKWDLPWAEVGQVTGDGMMVVKNHGETIATVPAAKLADDAPIYHREACEPAYLEETRALQLDDIPALADPQAALAKLLGWPTIASKNWVYCQYDHMVRAGTVVNPGSDAAVIRVKADSYPVLPADAQTDDIRDKFLAMTVDCNGVHVYLDPYEGSKATVAEAARNLVCSGARPLGATDNLNFGNPHNPELFWQLKESVRGLAEACEAFGTPVTGGNVSLYNQNPAGAIDPTPTVGMVGLIDKPEHITSQWFKDEGDAIILLGQAVNGDDPLLGLGGSALLQVEHGCKKGKPPPCDLAKESALHDALLGLIATGAVKSAHDCAEGGLAVALAECCISQLTARRTPQLTGASLDLGELGVARVDALLFGESHGRVVITTSEVEAGAAIERVGLLGVPATRLGAVTGGSTLDIEAGETHLSWQLNELHDVWWNTIARVMEQ</sequence>
<keyword evidence="4" id="KW-0547">Nucleotide-binding</keyword>
<dbReference type="Gene3D" id="3.30.1330.10">
    <property type="entry name" value="PurM-like, N-terminal domain"/>
    <property type="match status" value="2"/>
</dbReference>
<dbReference type="GO" id="GO:0004642">
    <property type="term" value="F:phosphoribosylformylglycinamidine synthase activity"/>
    <property type="evidence" value="ECO:0007669"/>
    <property type="project" value="InterPro"/>
</dbReference>
<evidence type="ECO:0000256" key="1">
    <source>
        <dbReference type="ARBA" id="ARBA00022490"/>
    </source>
</evidence>
<feature type="domain" description="PurM-like N-terminal" evidence="8">
    <location>
        <begin position="74"/>
        <end position="187"/>
    </location>
</feature>
<evidence type="ECO:0000256" key="6">
    <source>
        <dbReference type="ARBA" id="ARBA00022840"/>
    </source>
</evidence>
<dbReference type="PANTHER" id="PTHR43555:SF1">
    <property type="entry name" value="PHOSPHORIBOSYLFORMYLGLYCINAMIDINE SYNTHASE SUBUNIT PURL"/>
    <property type="match status" value="1"/>
</dbReference>
<keyword evidence="2" id="KW-0436">Ligase</keyword>
<organism evidence="11">
    <name type="scientific">marine metagenome</name>
    <dbReference type="NCBI Taxonomy" id="408172"/>
    <lineage>
        <taxon>unclassified sequences</taxon>
        <taxon>metagenomes</taxon>
        <taxon>ecological metagenomes</taxon>
    </lineage>
</organism>
<dbReference type="SUPFAM" id="SSF55326">
    <property type="entry name" value="PurM N-terminal domain-like"/>
    <property type="match status" value="2"/>
</dbReference>
<accession>A0A381W0Z6</accession>
<dbReference type="Pfam" id="PF18072">
    <property type="entry name" value="FGAR-AT_linker"/>
    <property type="match status" value="1"/>
</dbReference>
<keyword evidence="1" id="KW-0963">Cytoplasm</keyword>
<dbReference type="GO" id="GO:0046872">
    <property type="term" value="F:metal ion binding"/>
    <property type="evidence" value="ECO:0007669"/>
    <property type="project" value="UniProtKB-KW"/>
</dbReference>
<dbReference type="Pfam" id="PF00586">
    <property type="entry name" value="AIRS"/>
    <property type="match status" value="2"/>
</dbReference>
<dbReference type="NCBIfam" id="TIGR01736">
    <property type="entry name" value="FGAM_synth_II"/>
    <property type="match status" value="1"/>
</dbReference>
<evidence type="ECO:0000259" key="10">
    <source>
        <dbReference type="Pfam" id="PF18072"/>
    </source>
</evidence>
<dbReference type="FunFam" id="3.30.1330.10:FF:000004">
    <property type="entry name" value="Phosphoribosylformylglycinamidine synthase subunit PurL"/>
    <property type="match status" value="1"/>
</dbReference>
<dbReference type="PIRSF" id="PIRSF001587">
    <property type="entry name" value="FGAM_synthase_II"/>
    <property type="match status" value="1"/>
</dbReference>
<dbReference type="InterPro" id="IPR036921">
    <property type="entry name" value="PurM-like_N_sf"/>
</dbReference>
<evidence type="ECO:0000256" key="5">
    <source>
        <dbReference type="ARBA" id="ARBA00022755"/>
    </source>
</evidence>
<dbReference type="SUPFAM" id="SSF56042">
    <property type="entry name" value="PurM C-terminal domain-like"/>
    <property type="match status" value="2"/>
</dbReference>
<keyword evidence="5" id="KW-0658">Purine biosynthesis</keyword>
<feature type="domain" description="PurM-like N-terminal" evidence="8">
    <location>
        <begin position="441"/>
        <end position="573"/>
    </location>
</feature>
<dbReference type="InterPro" id="IPR010918">
    <property type="entry name" value="PurM-like_C_dom"/>
</dbReference>
<evidence type="ECO:0000256" key="7">
    <source>
        <dbReference type="ARBA" id="ARBA00022842"/>
    </source>
</evidence>
<dbReference type="CDD" id="cd02204">
    <property type="entry name" value="PurL_repeat2"/>
    <property type="match status" value="1"/>
</dbReference>
<evidence type="ECO:0000259" key="9">
    <source>
        <dbReference type="Pfam" id="PF02769"/>
    </source>
</evidence>
<keyword evidence="6" id="KW-0067">ATP-binding</keyword>
<reference evidence="11" key="1">
    <citation type="submission" date="2018-05" db="EMBL/GenBank/DDBJ databases">
        <authorList>
            <person name="Lanie J.A."/>
            <person name="Ng W.-L."/>
            <person name="Kazmierczak K.M."/>
            <person name="Andrzejewski T.M."/>
            <person name="Davidsen T.M."/>
            <person name="Wayne K.J."/>
            <person name="Tettelin H."/>
            <person name="Glass J.I."/>
            <person name="Rusch D."/>
            <person name="Podicherti R."/>
            <person name="Tsui H.-C.T."/>
            <person name="Winkler M.E."/>
        </authorList>
    </citation>
    <scope>NUCLEOTIDE SEQUENCE</scope>
</reference>
<dbReference type="InterPro" id="IPR041609">
    <property type="entry name" value="PurL_linker"/>
</dbReference>
<name>A0A381W0Z6_9ZZZZ</name>
<evidence type="ECO:0000256" key="2">
    <source>
        <dbReference type="ARBA" id="ARBA00022598"/>
    </source>
</evidence>
<dbReference type="InterPro" id="IPR036676">
    <property type="entry name" value="PurM-like_C_sf"/>
</dbReference>
<dbReference type="HAMAP" id="MF_00420">
    <property type="entry name" value="PurL_2"/>
    <property type="match status" value="1"/>
</dbReference>
<dbReference type="InterPro" id="IPR010074">
    <property type="entry name" value="PRibForGlyAmidine_synth_PurL"/>
</dbReference>
<evidence type="ECO:0000256" key="3">
    <source>
        <dbReference type="ARBA" id="ARBA00022723"/>
    </source>
</evidence>
<feature type="domain" description="Phosphoribosylformylglycinamidine synthase linker" evidence="10">
    <location>
        <begin position="13"/>
        <end position="51"/>
    </location>
</feature>
<proteinExistence type="inferred from homology"/>
<evidence type="ECO:0000259" key="8">
    <source>
        <dbReference type="Pfam" id="PF00586"/>
    </source>
</evidence>
<dbReference type="PANTHER" id="PTHR43555">
    <property type="entry name" value="PHOSPHORIBOSYLFORMYLGLYCINAMIDINE SYNTHASE SUBUNIT PURL"/>
    <property type="match status" value="1"/>
</dbReference>
<feature type="domain" description="PurM-like C-terminal" evidence="9">
    <location>
        <begin position="587"/>
        <end position="742"/>
    </location>
</feature>
<dbReference type="CDD" id="cd02203">
    <property type="entry name" value="PurL_repeat1"/>
    <property type="match status" value="1"/>
</dbReference>
<keyword evidence="7" id="KW-0460">Magnesium</keyword>